<evidence type="ECO:0000313" key="2">
    <source>
        <dbReference type="EMBL" id="QDS98122.1"/>
    </source>
</evidence>
<keyword evidence="3" id="KW-1185">Reference proteome</keyword>
<organism evidence="2 3">
    <name type="scientific">Adhaeretor mobilis</name>
    <dbReference type="NCBI Taxonomy" id="1930276"/>
    <lineage>
        <taxon>Bacteria</taxon>
        <taxon>Pseudomonadati</taxon>
        <taxon>Planctomycetota</taxon>
        <taxon>Planctomycetia</taxon>
        <taxon>Pirellulales</taxon>
        <taxon>Lacipirellulaceae</taxon>
        <taxon>Adhaeretor</taxon>
    </lineage>
</organism>
<dbReference type="AlphaFoldDB" id="A0A517MTE0"/>
<dbReference type="EMBL" id="CP036263">
    <property type="protein sequence ID" value="QDS98122.1"/>
    <property type="molecule type" value="Genomic_DNA"/>
</dbReference>
<dbReference type="OrthoDB" id="9763456at2"/>
<evidence type="ECO:0000313" key="3">
    <source>
        <dbReference type="Proteomes" id="UP000319852"/>
    </source>
</evidence>
<dbReference type="KEGG" id="amob:HG15A2_13940"/>
<dbReference type="PANTHER" id="PTHR47708:SF2">
    <property type="entry name" value="SI:CH73-132F6.5"/>
    <property type="match status" value="1"/>
</dbReference>
<dbReference type="PANTHER" id="PTHR47708">
    <property type="match status" value="1"/>
</dbReference>
<accession>A0A517MTE0</accession>
<dbReference type="Pfam" id="PF07287">
    <property type="entry name" value="AtuA"/>
    <property type="match status" value="1"/>
</dbReference>
<dbReference type="Proteomes" id="UP000319852">
    <property type="component" value="Chromosome"/>
</dbReference>
<proteinExistence type="predicted"/>
<protein>
    <recommendedName>
        <fullName evidence="1">Acyclic terpene utilisation N-terminal domain-containing protein</fullName>
    </recommendedName>
</protein>
<sequence>MRFATVEASLNAPINGLEEFISAAGLDLLQLRYRRPLTLPCGNRSATSPEVHYPSFNEAFSTHLKQVAKTLYLEPGLRIFADAGWGNAYGCVEASAKVLTEAGCDELLVSAVRGSNLLPMLDQLRFGGAEFTHRVTAAPFDTEGNNVLAADLQLGAGPIQVALAEGARVVVAGNCDLSSAVAAAAVHRFNWNWDDYQKLAGAAAAATLAEHLPHRFSLQSPQSIAAIPTSVDADGNVTISLEANRLPDIADRPTLRAADVVCSFTAAAASPLSPGTAALKGFQGSEPDDNWQLDLTYATGYEAASLLQFSNLQLAEQFLETLQTLGVSETARLGELCLVLRYRTQTFEECYACCLMIEQAVAQLGPDAGWLSGPPSPVARCERWPTSLPKDQVDIAVDTRPANEWY</sequence>
<name>A0A517MTE0_9BACT</name>
<dbReference type="RefSeq" id="WP_145059047.1">
    <property type="nucleotide sequence ID" value="NZ_CP036263.1"/>
</dbReference>
<gene>
    <name evidence="2" type="ORF">HG15A2_13940</name>
</gene>
<dbReference type="InterPro" id="IPR010839">
    <property type="entry name" value="AtuA_N"/>
</dbReference>
<reference evidence="2 3" key="1">
    <citation type="submission" date="2019-02" db="EMBL/GenBank/DDBJ databases">
        <title>Deep-cultivation of Planctomycetes and their phenomic and genomic characterization uncovers novel biology.</title>
        <authorList>
            <person name="Wiegand S."/>
            <person name="Jogler M."/>
            <person name="Boedeker C."/>
            <person name="Pinto D."/>
            <person name="Vollmers J."/>
            <person name="Rivas-Marin E."/>
            <person name="Kohn T."/>
            <person name="Peeters S.H."/>
            <person name="Heuer A."/>
            <person name="Rast P."/>
            <person name="Oberbeckmann S."/>
            <person name="Bunk B."/>
            <person name="Jeske O."/>
            <person name="Meyerdierks A."/>
            <person name="Storesund J.E."/>
            <person name="Kallscheuer N."/>
            <person name="Luecker S."/>
            <person name="Lage O.M."/>
            <person name="Pohl T."/>
            <person name="Merkel B.J."/>
            <person name="Hornburger P."/>
            <person name="Mueller R.-W."/>
            <person name="Bruemmer F."/>
            <person name="Labrenz M."/>
            <person name="Spormann A.M."/>
            <person name="Op den Camp H."/>
            <person name="Overmann J."/>
            <person name="Amann R."/>
            <person name="Jetten M.S.M."/>
            <person name="Mascher T."/>
            <person name="Medema M.H."/>
            <person name="Devos D.P."/>
            <person name="Kaster A.-K."/>
            <person name="Ovreas L."/>
            <person name="Rohde M."/>
            <person name="Galperin M.Y."/>
            <person name="Jogler C."/>
        </authorList>
    </citation>
    <scope>NUCLEOTIDE SEQUENCE [LARGE SCALE GENOMIC DNA]</scope>
    <source>
        <strain evidence="2 3">HG15A2</strain>
    </source>
</reference>
<evidence type="ECO:0000259" key="1">
    <source>
        <dbReference type="Pfam" id="PF07287"/>
    </source>
</evidence>
<feature type="domain" description="Acyclic terpene utilisation N-terminal" evidence="1">
    <location>
        <begin position="14"/>
        <end position="210"/>
    </location>
</feature>